<evidence type="ECO:0000313" key="2">
    <source>
        <dbReference type="EMBL" id="OLQ12725.1"/>
    </source>
</evidence>
<dbReference type="Proteomes" id="UP000186817">
    <property type="component" value="Unassembled WGS sequence"/>
</dbReference>
<dbReference type="EMBL" id="LSRX01000038">
    <property type="protein sequence ID" value="OLQ12725.1"/>
    <property type="molecule type" value="Genomic_DNA"/>
</dbReference>
<evidence type="ECO:0000313" key="3">
    <source>
        <dbReference type="Proteomes" id="UP000186817"/>
    </source>
</evidence>
<feature type="compositionally biased region" description="Acidic residues" evidence="1">
    <location>
        <begin position="266"/>
        <end position="275"/>
    </location>
</feature>
<feature type="region of interest" description="Disordered" evidence="1">
    <location>
        <begin position="231"/>
        <end position="288"/>
    </location>
</feature>
<name>A0A1Q9EZA5_SYMMI</name>
<reference evidence="2 3" key="1">
    <citation type="submission" date="2016-02" db="EMBL/GenBank/DDBJ databases">
        <title>Genome analysis of coral dinoflagellate symbionts highlights evolutionary adaptations to a symbiotic lifestyle.</title>
        <authorList>
            <person name="Aranda M."/>
            <person name="Li Y."/>
            <person name="Liew Y.J."/>
            <person name="Baumgarten S."/>
            <person name="Simakov O."/>
            <person name="Wilson M."/>
            <person name="Piel J."/>
            <person name="Ashoor H."/>
            <person name="Bougouffa S."/>
            <person name="Bajic V.B."/>
            <person name="Ryu T."/>
            <person name="Ravasi T."/>
            <person name="Bayer T."/>
            <person name="Micklem G."/>
            <person name="Kim H."/>
            <person name="Bhak J."/>
            <person name="Lajeunesse T.C."/>
            <person name="Voolstra C.R."/>
        </authorList>
    </citation>
    <scope>NUCLEOTIDE SEQUENCE [LARGE SCALE GENOMIC DNA]</scope>
    <source>
        <strain evidence="2 3">CCMP2467</strain>
    </source>
</reference>
<organism evidence="2 3">
    <name type="scientific">Symbiodinium microadriaticum</name>
    <name type="common">Dinoflagellate</name>
    <name type="synonym">Zooxanthella microadriatica</name>
    <dbReference type="NCBI Taxonomy" id="2951"/>
    <lineage>
        <taxon>Eukaryota</taxon>
        <taxon>Sar</taxon>
        <taxon>Alveolata</taxon>
        <taxon>Dinophyceae</taxon>
        <taxon>Suessiales</taxon>
        <taxon>Symbiodiniaceae</taxon>
        <taxon>Symbiodinium</taxon>
    </lineage>
</organism>
<gene>
    <name evidence="2" type="ORF">AK812_SmicGene3227</name>
</gene>
<dbReference type="OrthoDB" id="433187at2759"/>
<dbReference type="AlphaFoldDB" id="A0A1Q9EZA5"/>
<protein>
    <submittedName>
        <fullName evidence="2">Uncharacterized protein</fullName>
    </submittedName>
</protein>
<evidence type="ECO:0000256" key="1">
    <source>
        <dbReference type="SAM" id="MobiDB-lite"/>
    </source>
</evidence>
<feature type="compositionally biased region" description="Basic and acidic residues" evidence="1">
    <location>
        <begin position="276"/>
        <end position="288"/>
    </location>
</feature>
<feature type="compositionally biased region" description="Basic residues" evidence="1">
    <location>
        <begin position="244"/>
        <end position="262"/>
    </location>
</feature>
<feature type="region of interest" description="Disordered" evidence="1">
    <location>
        <begin position="1"/>
        <end position="22"/>
    </location>
</feature>
<comment type="caution">
    <text evidence="2">The sequence shown here is derived from an EMBL/GenBank/DDBJ whole genome shotgun (WGS) entry which is preliminary data.</text>
</comment>
<proteinExistence type="predicted"/>
<accession>A0A1Q9EZA5</accession>
<keyword evidence="3" id="KW-1185">Reference proteome</keyword>
<sequence length="320" mass="36528">MEEKRREVDDAEESGAKASSKRLVADPSISVDDLGKVIGKFLEYKDTKKVFRTLISPPPGRPTQLDWHTPVHAEWVAKACGLLYDLLDLAANTKLLGTKVIASFRFLHANQSLLLPETRTQAHRDRMDMAIKLLLSFLRPVKMSEALKTRVTRMLGASDVMGINLCLDKIELLSWYVGDDDNEATPCCNPSELLVEAMNFVPKQAPETTQPVEEEEDVINSIDSAELAEFFSGDGYMGPEPRRRCPRRRLKRRGPRRRRQRREKGNDDDKEEEAVKEEVRDVEKKEEEIKEEVKVQVEEPLKVQVPVKEDTAAEVFKFRP</sequence>